<protein>
    <submittedName>
        <fullName evidence="1">MmpS family transport accessory protein</fullName>
    </submittedName>
</protein>
<sequence>MTATGTPENAETPDESPEPGPSAPNVRSKGLDRRGLAIGLVLLLACGSLVGYGVLNSEEKEGKNESRSAPTAEVTYEVLGEGTADISYLGTGGSDKADVVKSAQMPWKKTVNVPAGEPSIVNVTLGEKGGQASCTLAIRGNHVQRSTASGQFGRATCSAELPEALEGAQ</sequence>
<dbReference type="EMBL" id="CP109109">
    <property type="protein sequence ID" value="WSC02237.1"/>
    <property type="molecule type" value="Genomic_DNA"/>
</dbReference>
<proteinExistence type="predicted"/>
<organism evidence="1 2">
    <name type="scientific">Streptomyces scopuliridis</name>
    <dbReference type="NCBI Taxonomy" id="452529"/>
    <lineage>
        <taxon>Bacteria</taxon>
        <taxon>Bacillati</taxon>
        <taxon>Actinomycetota</taxon>
        <taxon>Actinomycetes</taxon>
        <taxon>Kitasatosporales</taxon>
        <taxon>Streptomycetaceae</taxon>
        <taxon>Streptomyces</taxon>
    </lineage>
</organism>
<evidence type="ECO:0000313" key="1">
    <source>
        <dbReference type="EMBL" id="WSC02237.1"/>
    </source>
</evidence>
<name>A0ACD4ZW45_9ACTN</name>
<evidence type="ECO:0000313" key="2">
    <source>
        <dbReference type="Proteomes" id="UP001348369"/>
    </source>
</evidence>
<accession>A0ACD4ZW45</accession>
<dbReference type="Proteomes" id="UP001348369">
    <property type="component" value="Chromosome"/>
</dbReference>
<keyword evidence="2" id="KW-1185">Reference proteome</keyword>
<gene>
    <name evidence="1" type="ORF">OG835_38050</name>
</gene>
<reference evidence="1" key="1">
    <citation type="submission" date="2022-10" db="EMBL/GenBank/DDBJ databases">
        <title>The complete genomes of actinobacterial strains from the NBC collection.</title>
        <authorList>
            <person name="Joergensen T.S."/>
            <person name="Alvarez Arevalo M."/>
            <person name="Sterndorff E.B."/>
            <person name="Faurdal D."/>
            <person name="Vuksanovic O."/>
            <person name="Mourched A.-S."/>
            <person name="Charusanti P."/>
            <person name="Shaw S."/>
            <person name="Blin K."/>
            <person name="Weber T."/>
        </authorList>
    </citation>
    <scope>NUCLEOTIDE SEQUENCE</scope>
    <source>
        <strain evidence="1">NBC 01771</strain>
    </source>
</reference>